<dbReference type="PANTHER" id="PTHR13789">
    <property type="entry name" value="MONOOXYGENASE"/>
    <property type="match status" value="1"/>
</dbReference>
<reference evidence="9" key="1">
    <citation type="submission" date="2023-03" db="EMBL/GenBank/DDBJ databases">
        <title>Massive genome expansion in bonnet fungi (Mycena s.s.) driven by repeated elements and novel gene families across ecological guilds.</title>
        <authorList>
            <consortium name="Lawrence Berkeley National Laboratory"/>
            <person name="Harder C.B."/>
            <person name="Miyauchi S."/>
            <person name="Viragh M."/>
            <person name="Kuo A."/>
            <person name="Thoen E."/>
            <person name="Andreopoulos B."/>
            <person name="Lu D."/>
            <person name="Skrede I."/>
            <person name="Drula E."/>
            <person name="Henrissat B."/>
            <person name="Morin E."/>
            <person name="Kohler A."/>
            <person name="Barry K."/>
            <person name="LaButti K."/>
            <person name="Morin E."/>
            <person name="Salamov A."/>
            <person name="Lipzen A."/>
            <person name="Mereny Z."/>
            <person name="Hegedus B."/>
            <person name="Baldrian P."/>
            <person name="Stursova M."/>
            <person name="Weitz H."/>
            <person name="Taylor A."/>
            <person name="Grigoriev I.V."/>
            <person name="Nagy L.G."/>
            <person name="Martin F."/>
            <person name="Kauserud H."/>
        </authorList>
    </citation>
    <scope>NUCLEOTIDE SEQUENCE</scope>
    <source>
        <strain evidence="9">CBHHK002</strain>
    </source>
</reference>
<accession>A0AAD7A8F7</accession>
<keyword evidence="7" id="KW-1133">Transmembrane helix</keyword>
<evidence type="ECO:0000256" key="6">
    <source>
        <dbReference type="ARBA" id="ARBA00023033"/>
    </source>
</evidence>
<evidence type="ECO:0000313" key="10">
    <source>
        <dbReference type="Proteomes" id="UP001218218"/>
    </source>
</evidence>
<proteinExistence type="inferred from homology"/>
<keyword evidence="3" id="KW-0285">Flavoprotein</keyword>
<evidence type="ECO:0000256" key="3">
    <source>
        <dbReference type="ARBA" id="ARBA00022630"/>
    </source>
</evidence>
<evidence type="ECO:0000259" key="8">
    <source>
        <dbReference type="Pfam" id="PF01494"/>
    </source>
</evidence>
<keyword evidence="6" id="KW-0503">Monooxygenase</keyword>
<keyword evidence="7" id="KW-0812">Transmembrane</keyword>
<evidence type="ECO:0000256" key="7">
    <source>
        <dbReference type="SAM" id="Phobius"/>
    </source>
</evidence>
<keyword evidence="5" id="KW-0560">Oxidoreductase</keyword>
<organism evidence="9 10">
    <name type="scientific">Mycena albidolilacea</name>
    <dbReference type="NCBI Taxonomy" id="1033008"/>
    <lineage>
        <taxon>Eukaryota</taxon>
        <taxon>Fungi</taxon>
        <taxon>Dikarya</taxon>
        <taxon>Basidiomycota</taxon>
        <taxon>Agaricomycotina</taxon>
        <taxon>Agaricomycetes</taxon>
        <taxon>Agaricomycetidae</taxon>
        <taxon>Agaricales</taxon>
        <taxon>Marasmiineae</taxon>
        <taxon>Mycenaceae</taxon>
        <taxon>Mycena</taxon>
    </lineage>
</organism>
<feature type="domain" description="FAD-binding" evidence="8">
    <location>
        <begin position="11"/>
        <end position="383"/>
    </location>
</feature>
<keyword evidence="4" id="KW-0274">FAD</keyword>
<evidence type="ECO:0000256" key="5">
    <source>
        <dbReference type="ARBA" id="ARBA00023002"/>
    </source>
</evidence>
<dbReference type="EMBL" id="JARIHO010000012">
    <property type="protein sequence ID" value="KAJ7352008.1"/>
    <property type="molecule type" value="Genomic_DNA"/>
</dbReference>
<protein>
    <recommendedName>
        <fullName evidence="8">FAD-binding domain-containing protein</fullName>
    </recommendedName>
</protein>
<dbReference type="PRINTS" id="PR00420">
    <property type="entry name" value="RNGMNOXGNASE"/>
</dbReference>
<feature type="transmembrane region" description="Helical" evidence="7">
    <location>
        <begin position="7"/>
        <end position="26"/>
    </location>
</feature>
<name>A0AAD7A8F7_9AGAR</name>
<keyword evidence="10" id="KW-1185">Reference proteome</keyword>
<dbReference type="AlphaFoldDB" id="A0AAD7A8F7"/>
<dbReference type="GO" id="GO:0071949">
    <property type="term" value="F:FAD binding"/>
    <property type="evidence" value="ECO:0007669"/>
    <property type="project" value="InterPro"/>
</dbReference>
<evidence type="ECO:0000256" key="4">
    <source>
        <dbReference type="ARBA" id="ARBA00022827"/>
    </source>
</evidence>
<dbReference type="InterPro" id="IPR036188">
    <property type="entry name" value="FAD/NAD-bd_sf"/>
</dbReference>
<comment type="cofactor">
    <cofactor evidence="1">
        <name>FAD</name>
        <dbReference type="ChEBI" id="CHEBI:57692"/>
    </cofactor>
</comment>
<sequence>MTDSANGLNFIIVGASVAGLGAAIALKASGHNVLVLEKASQLGGTSSIPSGCARVPPNGTKILFDWGLGAEMKRNGAIMEGIAAYRYEGKESGRDFLGIHLWDLELLTEARGNFMLFRHENLLRILYDTAIKPVGHPQDDTGQNVRPPRVTVLFGAEVVEVDCETCTITLRSGEIHGGDAIIGADGARGMVRRTLLQEEDVFSRKDDALTGLALYGAVIPKSLATNDPALTSFYDHPQSTVSMGSNRGAMTFIGKDRDIILWVYTPDSSQDGSWDEEADQKLTDVIGPSDAGLWKLATLAGPPTCVRIQDHHKLESWVSKSGRVVVLGEAAHPSPPASLHTYSVALEDGAFIGKIFSHSQNRDRIPQFLHAFQEHREPRCSRIRDIEMRYIGEITLQDGGMQAGRDAAMRASHAAGRDVMDVPGSDGEQLLDETRMVFDYDPTDDADEWWMAWGRYHRD</sequence>
<dbReference type="Proteomes" id="UP001218218">
    <property type="component" value="Unassembled WGS sequence"/>
</dbReference>
<dbReference type="Gene3D" id="3.50.50.60">
    <property type="entry name" value="FAD/NAD(P)-binding domain"/>
    <property type="match status" value="1"/>
</dbReference>
<dbReference type="SUPFAM" id="SSF51905">
    <property type="entry name" value="FAD/NAD(P)-binding domain"/>
    <property type="match status" value="1"/>
</dbReference>
<dbReference type="PANTHER" id="PTHR13789:SF315">
    <property type="entry name" value="FAD-DEPENDENT MONOOXYGENASE MDPD"/>
    <property type="match status" value="1"/>
</dbReference>
<comment type="caution">
    <text evidence="9">The sequence shown here is derived from an EMBL/GenBank/DDBJ whole genome shotgun (WGS) entry which is preliminary data.</text>
</comment>
<gene>
    <name evidence="9" type="ORF">DFH08DRAFT_77882</name>
</gene>
<dbReference type="GO" id="GO:0004497">
    <property type="term" value="F:monooxygenase activity"/>
    <property type="evidence" value="ECO:0007669"/>
    <property type="project" value="UniProtKB-KW"/>
</dbReference>
<comment type="similarity">
    <text evidence="2">Belongs to the paxM FAD-dependent monooxygenase family.</text>
</comment>
<evidence type="ECO:0000256" key="2">
    <source>
        <dbReference type="ARBA" id="ARBA00007992"/>
    </source>
</evidence>
<dbReference type="InterPro" id="IPR050493">
    <property type="entry name" value="FAD-dep_Monooxygenase_BioMet"/>
</dbReference>
<dbReference type="InterPro" id="IPR002938">
    <property type="entry name" value="FAD-bd"/>
</dbReference>
<keyword evidence="7" id="KW-0472">Membrane</keyword>
<evidence type="ECO:0000256" key="1">
    <source>
        <dbReference type="ARBA" id="ARBA00001974"/>
    </source>
</evidence>
<dbReference type="Pfam" id="PF01494">
    <property type="entry name" value="FAD_binding_3"/>
    <property type="match status" value="1"/>
</dbReference>
<evidence type="ECO:0000313" key="9">
    <source>
        <dbReference type="EMBL" id="KAJ7352008.1"/>
    </source>
</evidence>